<reference evidence="2" key="1">
    <citation type="journal article" date="2019" name="Int. J. Syst. Evol. Microbiol.">
        <title>The Global Catalogue of Microorganisms (GCM) 10K type strain sequencing project: providing services to taxonomists for standard genome sequencing and annotation.</title>
        <authorList>
            <consortium name="The Broad Institute Genomics Platform"/>
            <consortium name="The Broad Institute Genome Sequencing Center for Infectious Disease"/>
            <person name="Wu L."/>
            <person name="Ma J."/>
        </authorList>
    </citation>
    <scope>NUCLEOTIDE SEQUENCE [LARGE SCALE GENOMIC DNA]</scope>
    <source>
        <strain evidence="2">JCM 9458</strain>
    </source>
</reference>
<dbReference type="EMBL" id="BAAAYN010000004">
    <property type="protein sequence ID" value="GAA3383129.1"/>
    <property type="molecule type" value="Genomic_DNA"/>
</dbReference>
<name>A0ABP6SRH3_9ACTN</name>
<evidence type="ECO:0000313" key="1">
    <source>
        <dbReference type="EMBL" id="GAA3383129.1"/>
    </source>
</evidence>
<comment type="caution">
    <text evidence="1">The sequence shown here is derived from an EMBL/GenBank/DDBJ whole genome shotgun (WGS) entry which is preliminary data.</text>
</comment>
<evidence type="ECO:0000313" key="2">
    <source>
        <dbReference type="Proteomes" id="UP001501676"/>
    </source>
</evidence>
<gene>
    <name evidence="1" type="ORF">GCM10020369_07820</name>
</gene>
<proteinExistence type="predicted"/>
<dbReference type="Proteomes" id="UP001501676">
    <property type="component" value="Unassembled WGS sequence"/>
</dbReference>
<dbReference type="RefSeq" id="WP_345726545.1">
    <property type="nucleotide sequence ID" value="NZ_BAAAYN010000004.1"/>
</dbReference>
<sequence length="60" mass="7067">MQHLRNCDRLLTDPGGLVQRMADLLDLDSDRLRQWVFARCVREAIDHPELRDVALRLTPR</sequence>
<organism evidence="1 2">
    <name type="scientific">Cryptosporangium minutisporangium</name>
    <dbReference type="NCBI Taxonomy" id="113569"/>
    <lineage>
        <taxon>Bacteria</taxon>
        <taxon>Bacillati</taxon>
        <taxon>Actinomycetota</taxon>
        <taxon>Actinomycetes</taxon>
        <taxon>Cryptosporangiales</taxon>
        <taxon>Cryptosporangiaceae</taxon>
        <taxon>Cryptosporangium</taxon>
    </lineage>
</organism>
<keyword evidence="2" id="KW-1185">Reference proteome</keyword>
<protein>
    <submittedName>
        <fullName evidence="1">Uncharacterized protein</fullName>
    </submittedName>
</protein>
<accession>A0ABP6SRH3</accession>